<dbReference type="Proteomes" id="UP000600171">
    <property type="component" value="Unassembled WGS sequence"/>
</dbReference>
<sequence>MSLSEYTPGPHDPQFWYNLTTGEVEEGQQSRSSQLWGPFATREEAENAMKTAAKRNEEWDNDGWNS</sequence>
<evidence type="ECO:0000313" key="3">
    <source>
        <dbReference type="Proteomes" id="UP000600171"/>
    </source>
</evidence>
<dbReference type="AlphaFoldDB" id="A0A917IKQ1"/>
<gene>
    <name evidence="2" type="ORF">GCM10007359_00810</name>
</gene>
<reference evidence="2 3" key="1">
    <citation type="journal article" date="2014" name="Int. J. Syst. Evol. Microbiol.">
        <title>Complete genome sequence of Corynebacterium casei LMG S-19264T (=DSM 44701T), isolated from a smear-ripened cheese.</title>
        <authorList>
            <consortium name="US DOE Joint Genome Institute (JGI-PGF)"/>
            <person name="Walter F."/>
            <person name="Albersmeier A."/>
            <person name="Kalinowski J."/>
            <person name="Ruckert C."/>
        </authorList>
    </citation>
    <scope>NUCLEOTIDE SEQUENCE [LARGE SCALE GENOMIC DNA]</scope>
    <source>
        <strain evidence="2 3">CCM 8669</strain>
    </source>
</reference>
<feature type="compositionally biased region" description="Polar residues" evidence="1">
    <location>
        <begin position="22"/>
        <end position="35"/>
    </location>
</feature>
<keyword evidence="3" id="KW-1185">Reference proteome</keyword>
<accession>A0A917IKQ1</accession>
<dbReference type="EMBL" id="BMDC01000001">
    <property type="protein sequence ID" value="GGH56569.1"/>
    <property type="molecule type" value="Genomic_DNA"/>
</dbReference>
<evidence type="ECO:0000313" key="2">
    <source>
        <dbReference type="EMBL" id="GGH56569.1"/>
    </source>
</evidence>
<proteinExistence type="predicted"/>
<comment type="caution">
    <text evidence="2">The sequence shown here is derived from an EMBL/GenBank/DDBJ whole genome shotgun (WGS) entry which is preliminary data.</text>
</comment>
<evidence type="ECO:0008006" key="4">
    <source>
        <dbReference type="Google" id="ProtNLM"/>
    </source>
</evidence>
<evidence type="ECO:0000256" key="1">
    <source>
        <dbReference type="SAM" id="MobiDB-lite"/>
    </source>
</evidence>
<protein>
    <recommendedName>
        <fullName evidence="4">SPOR domain-containing protein</fullName>
    </recommendedName>
</protein>
<feature type="region of interest" description="Disordered" evidence="1">
    <location>
        <begin position="22"/>
        <end position="66"/>
    </location>
</feature>
<name>A0A917IKQ1_9MICC</name>
<organism evidence="2 3">
    <name type="scientific">Rothia aerolata</name>
    <dbReference type="NCBI Taxonomy" id="1812262"/>
    <lineage>
        <taxon>Bacteria</taxon>
        <taxon>Bacillati</taxon>
        <taxon>Actinomycetota</taxon>
        <taxon>Actinomycetes</taxon>
        <taxon>Micrococcales</taxon>
        <taxon>Micrococcaceae</taxon>
        <taxon>Rothia</taxon>
    </lineage>
</organism>
<dbReference type="RefSeq" id="WP_188358377.1">
    <property type="nucleotide sequence ID" value="NZ_BMDC01000001.1"/>
</dbReference>